<evidence type="ECO:0000313" key="1">
    <source>
        <dbReference type="EMBL" id="TXC11301.1"/>
    </source>
</evidence>
<evidence type="ECO:0000313" key="2">
    <source>
        <dbReference type="Proteomes" id="UP000321331"/>
    </source>
</evidence>
<gene>
    <name evidence="1" type="ORF">FocTR4_00006690</name>
</gene>
<protein>
    <submittedName>
        <fullName evidence="1">Uncharacterized protein</fullName>
    </submittedName>
</protein>
<dbReference type="EMBL" id="VMNF01000003">
    <property type="protein sequence ID" value="TXC11301.1"/>
    <property type="molecule type" value="Genomic_DNA"/>
</dbReference>
<accession>A0A5C6TN95</accession>
<proteinExistence type="predicted"/>
<comment type="caution">
    <text evidence="1">The sequence shown here is derived from an EMBL/GenBank/DDBJ whole genome shotgun (WGS) entry which is preliminary data.</text>
</comment>
<sequence>MPRYLVSGSCIGGVMVTHNRTCSTIGLLCTLRTTGKHADSMKSVPFYSCLLIHLPRCQPNLITYIPNDKLKTKVCDNSLLTMTVATLQQLKCWRPTVKCFRRVPYNVQAFFRIPRIQQIGEASTRACVIESKSMNIVC</sequence>
<organism evidence="1 2">
    <name type="scientific">Fusarium oxysporum f. sp. cubense</name>
    <dbReference type="NCBI Taxonomy" id="61366"/>
    <lineage>
        <taxon>Eukaryota</taxon>
        <taxon>Fungi</taxon>
        <taxon>Dikarya</taxon>
        <taxon>Ascomycota</taxon>
        <taxon>Pezizomycotina</taxon>
        <taxon>Sordariomycetes</taxon>
        <taxon>Hypocreomycetidae</taxon>
        <taxon>Hypocreales</taxon>
        <taxon>Nectriaceae</taxon>
        <taxon>Fusarium</taxon>
        <taxon>Fusarium oxysporum species complex</taxon>
    </lineage>
</organism>
<dbReference type="AlphaFoldDB" id="A0A5C6TN95"/>
<reference evidence="1 2" key="1">
    <citation type="submission" date="2019-07" db="EMBL/GenBank/DDBJ databases">
        <title>The First High-Quality Draft Genome Sequence of the Causal Agent of the Current Panama Disease Epidemic.</title>
        <authorList>
            <person name="Warmington R.J."/>
            <person name="Kay W."/>
            <person name="Jeffries A."/>
            <person name="Bebber D."/>
            <person name="Moore K."/>
            <person name="Studholme D.J."/>
        </authorList>
    </citation>
    <scope>NUCLEOTIDE SEQUENCE [LARGE SCALE GENOMIC DNA]</scope>
    <source>
        <strain evidence="1 2">TR4</strain>
    </source>
</reference>
<dbReference type="Proteomes" id="UP000321331">
    <property type="component" value="Unassembled WGS sequence"/>
</dbReference>
<name>A0A5C6TN95_FUSOC</name>